<feature type="domain" description="DUF1549" evidence="2">
    <location>
        <begin position="114"/>
        <end position="287"/>
    </location>
</feature>
<dbReference type="InterPro" id="IPR022655">
    <property type="entry name" value="DUF1553"/>
</dbReference>
<reference evidence="4 5" key="1">
    <citation type="submission" date="2019-02" db="EMBL/GenBank/DDBJ databases">
        <title>Deep-cultivation of Planctomycetes and their phenomic and genomic characterization uncovers novel biology.</title>
        <authorList>
            <person name="Wiegand S."/>
            <person name="Jogler M."/>
            <person name="Boedeker C."/>
            <person name="Pinto D."/>
            <person name="Vollmers J."/>
            <person name="Rivas-Marin E."/>
            <person name="Kohn T."/>
            <person name="Peeters S.H."/>
            <person name="Heuer A."/>
            <person name="Rast P."/>
            <person name="Oberbeckmann S."/>
            <person name="Bunk B."/>
            <person name="Jeske O."/>
            <person name="Meyerdierks A."/>
            <person name="Storesund J.E."/>
            <person name="Kallscheuer N."/>
            <person name="Luecker S."/>
            <person name="Lage O.M."/>
            <person name="Pohl T."/>
            <person name="Merkel B.J."/>
            <person name="Hornburger P."/>
            <person name="Mueller R.-W."/>
            <person name="Bruemmer F."/>
            <person name="Labrenz M."/>
            <person name="Spormann A.M."/>
            <person name="Op den Camp H."/>
            <person name="Overmann J."/>
            <person name="Amann R."/>
            <person name="Jetten M.S.M."/>
            <person name="Mascher T."/>
            <person name="Medema M.H."/>
            <person name="Devos D.P."/>
            <person name="Kaster A.-K."/>
            <person name="Ovreas L."/>
            <person name="Rohde M."/>
            <person name="Galperin M.Y."/>
            <person name="Jogler C."/>
        </authorList>
    </citation>
    <scope>NUCLEOTIDE SEQUENCE [LARGE SCALE GENOMIC DNA]</scope>
    <source>
        <strain evidence="4 5">FF011L</strain>
    </source>
</reference>
<evidence type="ECO:0000313" key="4">
    <source>
        <dbReference type="EMBL" id="QDS92773.1"/>
    </source>
</evidence>
<evidence type="ECO:0000256" key="1">
    <source>
        <dbReference type="SAM" id="Phobius"/>
    </source>
</evidence>
<dbReference type="OrthoDB" id="289126at2"/>
<evidence type="ECO:0008006" key="6">
    <source>
        <dbReference type="Google" id="ProtNLM"/>
    </source>
</evidence>
<keyword evidence="1" id="KW-1133">Transmembrane helix</keyword>
<keyword evidence="1" id="KW-0812">Transmembrane</keyword>
<name>A0A517MD08_9BACT</name>
<dbReference type="AlphaFoldDB" id="A0A517MD08"/>
<keyword evidence="1" id="KW-0472">Membrane</keyword>
<evidence type="ECO:0000259" key="3">
    <source>
        <dbReference type="Pfam" id="PF07587"/>
    </source>
</evidence>
<keyword evidence="5" id="KW-1185">Reference proteome</keyword>
<dbReference type="Pfam" id="PF07587">
    <property type="entry name" value="PSD1"/>
    <property type="match status" value="1"/>
</dbReference>
<organism evidence="4 5">
    <name type="scientific">Roseimaritima multifibrata</name>
    <dbReference type="NCBI Taxonomy" id="1930274"/>
    <lineage>
        <taxon>Bacteria</taxon>
        <taxon>Pseudomonadati</taxon>
        <taxon>Planctomycetota</taxon>
        <taxon>Planctomycetia</taxon>
        <taxon>Pirellulales</taxon>
        <taxon>Pirellulaceae</taxon>
        <taxon>Roseimaritima</taxon>
    </lineage>
</organism>
<feature type="transmembrane region" description="Helical" evidence="1">
    <location>
        <begin position="51"/>
        <end position="69"/>
    </location>
</feature>
<proteinExistence type="predicted"/>
<protein>
    <recommendedName>
        <fullName evidence="6">Protein containing DUF1549</fullName>
    </recommendedName>
</protein>
<dbReference type="Pfam" id="PF07583">
    <property type="entry name" value="PSCyt2"/>
    <property type="match status" value="1"/>
</dbReference>
<dbReference type="RefSeq" id="WP_145350974.1">
    <property type="nucleotide sequence ID" value="NZ_CP036262.1"/>
</dbReference>
<sequence length="608" mass="68027">MQTPLNDSGSSERAPDDAVADAVADVVVHGSGKDAFPVSKRSRLANRLKPFAQWGVMFGLAVVAGGYVASGLGTPAMPYPDRSAETESGLPLETQPVSVNQQTEGSIQATANAIDSEFQRHWAERDVQVAEPADWRTVCRRIALATVGAGLSIEELRSLEGVPVEDRVEVCLNRLLADERFEHYWGERLTRTFLGTAEGPLFVYRRQRFVSWVREQLHNNRRYDAVIRDMVTAGGIGNDQPQVNFLTVTMQEGEGGQPDPIALATRTTRAFLGMRIDCLQCHDDFLGTMEFGSSSDIRQGTQQDFHQLAAFYSPARFSGLQGIRDKANPYEYQYLDSDEVEEVPPMVPYARDLVDESLPPRKRLAAWMTHPENRQTARCVVNRIWALMTGKPLVDPVDDIPLHGPFPPALESLADDFIANDWDLRRLIRVIVATRVFQLDSRADFPVTERNEQAWALFPVTRLRPEQVAGCVIQASRVKTVDAEGSFIVELQKLLESNEFVKRYGDNGVDEFDLDAVTITQRLLMLNGKLVDEHVSENPILNACTQITMFATSNEKAVEAAYLASLNRLPSAAEKSLFVKRLEENSKRQAMEDMFWVLLNSSELGWNH</sequence>
<evidence type="ECO:0000259" key="2">
    <source>
        <dbReference type="Pfam" id="PF07583"/>
    </source>
</evidence>
<accession>A0A517MD08</accession>
<gene>
    <name evidence="4" type="ORF">FF011L_15220</name>
</gene>
<feature type="domain" description="DUF1553" evidence="3">
    <location>
        <begin position="361"/>
        <end position="489"/>
    </location>
</feature>
<evidence type="ECO:0000313" key="5">
    <source>
        <dbReference type="Proteomes" id="UP000320672"/>
    </source>
</evidence>
<dbReference type="EMBL" id="CP036262">
    <property type="protein sequence ID" value="QDS92773.1"/>
    <property type="molecule type" value="Genomic_DNA"/>
</dbReference>
<dbReference type="KEGG" id="rml:FF011L_15220"/>
<dbReference type="PANTHER" id="PTHR35889:SF3">
    <property type="entry name" value="F-BOX DOMAIN-CONTAINING PROTEIN"/>
    <property type="match status" value="1"/>
</dbReference>
<dbReference type="PANTHER" id="PTHR35889">
    <property type="entry name" value="CYCLOINULO-OLIGOSACCHARIDE FRUCTANOTRANSFERASE-RELATED"/>
    <property type="match status" value="1"/>
</dbReference>
<dbReference type="Proteomes" id="UP000320672">
    <property type="component" value="Chromosome"/>
</dbReference>
<dbReference type="InterPro" id="IPR011444">
    <property type="entry name" value="DUF1549"/>
</dbReference>